<dbReference type="InterPro" id="IPR003136">
    <property type="entry name" value="Cytidylate_kin"/>
</dbReference>
<accession>A0A0R1UGH8</accession>
<dbReference type="NCBIfam" id="TIGR00017">
    <property type="entry name" value="cmk"/>
    <property type="match status" value="1"/>
</dbReference>
<keyword evidence="8" id="KW-0963">Cytoplasm</keyword>
<dbReference type="SUPFAM" id="SSF52540">
    <property type="entry name" value="P-loop containing nucleoside triphosphate hydrolases"/>
    <property type="match status" value="1"/>
</dbReference>
<dbReference type="EC" id="2.7.4.25" evidence="8"/>
<feature type="domain" description="Cytidylate kinase" evidence="9">
    <location>
        <begin position="14"/>
        <end position="228"/>
    </location>
</feature>
<dbReference type="EMBL" id="AZFK01000004">
    <property type="protein sequence ID" value="KRL92487.1"/>
    <property type="molecule type" value="Genomic_DNA"/>
</dbReference>
<comment type="subcellular location">
    <subcellularLocation>
        <location evidence="8">Cytoplasm</location>
    </subcellularLocation>
</comment>
<keyword evidence="3 8" id="KW-0547">Nucleotide-binding</keyword>
<evidence type="ECO:0000256" key="8">
    <source>
        <dbReference type="HAMAP-Rule" id="MF_00238"/>
    </source>
</evidence>
<evidence type="ECO:0000256" key="7">
    <source>
        <dbReference type="ARBA" id="ARBA00048478"/>
    </source>
</evidence>
<keyword evidence="4 8" id="KW-0418">Kinase</keyword>
<evidence type="ECO:0000256" key="6">
    <source>
        <dbReference type="ARBA" id="ARBA00047615"/>
    </source>
</evidence>
<evidence type="ECO:0000256" key="3">
    <source>
        <dbReference type="ARBA" id="ARBA00022741"/>
    </source>
</evidence>
<dbReference type="GO" id="GO:0036431">
    <property type="term" value="F:dCMP kinase activity"/>
    <property type="evidence" value="ECO:0007669"/>
    <property type="project" value="InterPro"/>
</dbReference>
<dbReference type="CDD" id="cd02020">
    <property type="entry name" value="CMPK"/>
    <property type="match status" value="1"/>
</dbReference>
<evidence type="ECO:0000256" key="4">
    <source>
        <dbReference type="ARBA" id="ARBA00022777"/>
    </source>
</evidence>
<dbReference type="PATRIC" id="fig|1423760.3.peg.2023"/>
<dbReference type="InterPro" id="IPR027417">
    <property type="entry name" value="P-loop_NTPase"/>
</dbReference>
<evidence type="ECO:0000313" key="11">
    <source>
        <dbReference type="Proteomes" id="UP000050816"/>
    </source>
</evidence>
<evidence type="ECO:0000256" key="2">
    <source>
        <dbReference type="ARBA" id="ARBA00022679"/>
    </source>
</evidence>
<dbReference type="Pfam" id="PF02224">
    <property type="entry name" value="Cytidylate_kin"/>
    <property type="match status" value="1"/>
</dbReference>
<dbReference type="GO" id="GO:0006220">
    <property type="term" value="P:pyrimidine nucleotide metabolic process"/>
    <property type="evidence" value="ECO:0007669"/>
    <property type="project" value="UniProtKB-UniRule"/>
</dbReference>
<comment type="catalytic activity">
    <reaction evidence="6 8">
        <text>dCMP + ATP = dCDP + ADP</text>
        <dbReference type="Rhea" id="RHEA:25094"/>
        <dbReference type="ChEBI" id="CHEBI:30616"/>
        <dbReference type="ChEBI" id="CHEBI:57566"/>
        <dbReference type="ChEBI" id="CHEBI:58593"/>
        <dbReference type="ChEBI" id="CHEBI:456216"/>
        <dbReference type="EC" id="2.7.4.25"/>
    </reaction>
</comment>
<comment type="similarity">
    <text evidence="1 8">Belongs to the cytidylate kinase family. Type 1 subfamily.</text>
</comment>
<comment type="caution">
    <text evidence="10">The sequence shown here is derived from an EMBL/GenBank/DDBJ whole genome shotgun (WGS) entry which is preliminary data.</text>
</comment>
<comment type="catalytic activity">
    <reaction evidence="7 8">
        <text>CMP + ATP = CDP + ADP</text>
        <dbReference type="Rhea" id="RHEA:11600"/>
        <dbReference type="ChEBI" id="CHEBI:30616"/>
        <dbReference type="ChEBI" id="CHEBI:58069"/>
        <dbReference type="ChEBI" id="CHEBI:60377"/>
        <dbReference type="ChEBI" id="CHEBI:456216"/>
        <dbReference type="EC" id="2.7.4.25"/>
    </reaction>
</comment>
<sequence>MIQRGVKILKGLQVAIDGPASAGKSTVAKQVAKRFGYIYCDTGAMYRSVTLAALNQGIDVHNQAAVAALAQRIKIGFEPGEPEQRVFVDGKEVTAAIRSNEVNANVSAVAAIPAVREEMVAQQRQIAAAGGIVMDGRDIGTTVLPNAQVKIFLVASAHERARRRFEENQRKGIATTTLAELQAAIERRDKLDSERSVSPLTQAQDAIRLDSTHLSIAQVVDEISAIIKKSEAN</sequence>
<evidence type="ECO:0000256" key="1">
    <source>
        <dbReference type="ARBA" id="ARBA00009427"/>
    </source>
</evidence>
<feature type="binding site" evidence="8">
    <location>
        <begin position="18"/>
        <end position="26"/>
    </location>
    <ligand>
        <name>ATP</name>
        <dbReference type="ChEBI" id="CHEBI:30616"/>
    </ligand>
</feature>
<keyword evidence="2 8" id="KW-0808">Transferase</keyword>
<keyword evidence="5 8" id="KW-0067">ATP-binding</keyword>
<name>A0A0R1UGH8_9LACO</name>
<gene>
    <name evidence="8" type="primary">cmk</name>
    <name evidence="10" type="ORF">FC43_GL001934</name>
</gene>
<dbReference type="GO" id="GO:0005524">
    <property type="term" value="F:ATP binding"/>
    <property type="evidence" value="ECO:0007669"/>
    <property type="project" value="UniProtKB-UniRule"/>
</dbReference>
<evidence type="ECO:0000259" key="9">
    <source>
        <dbReference type="Pfam" id="PF02224"/>
    </source>
</evidence>
<dbReference type="GO" id="GO:0005829">
    <property type="term" value="C:cytosol"/>
    <property type="evidence" value="ECO:0007669"/>
    <property type="project" value="TreeGrafter"/>
</dbReference>
<reference evidence="10 11" key="1">
    <citation type="journal article" date="2015" name="Genome Announc.">
        <title>Expanding the biotechnology potential of lactobacilli through comparative genomics of 213 strains and associated genera.</title>
        <authorList>
            <person name="Sun Z."/>
            <person name="Harris H.M."/>
            <person name="McCann A."/>
            <person name="Guo C."/>
            <person name="Argimon S."/>
            <person name="Zhang W."/>
            <person name="Yang X."/>
            <person name="Jeffery I.B."/>
            <person name="Cooney J.C."/>
            <person name="Kagawa T.F."/>
            <person name="Liu W."/>
            <person name="Song Y."/>
            <person name="Salvetti E."/>
            <person name="Wrobel A."/>
            <person name="Rasinkangas P."/>
            <person name="Parkhill J."/>
            <person name="Rea M.C."/>
            <person name="O'Sullivan O."/>
            <person name="Ritari J."/>
            <person name="Douillard F.P."/>
            <person name="Paul Ross R."/>
            <person name="Yang R."/>
            <person name="Briner A.E."/>
            <person name="Felis G.E."/>
            <person name="de Vos W.M."/>
            <person name="Barrangou R."/>
            <person name="Klaenhammer T.R."/>
            <person name="Caufield P.W."/>
            <person name="Cui Y."/>
            <person name="Zhang H."/>
            <person name="O'Toole P.W."/>
        </authorList>
    </citation>
    <scope>NUCLEOTIDE SEQUENCE [LARGE SCALE GENOMIC DNA]</scope>
    <source>
        <strain evidence="10 11">DSM 15946</strain>
    </source>
</reference>
<evidence type="ECO:0000256" key="5">
    <source>
        <dbReference type="ARBA" id="ARBA00022840"/>
    </source>
</evidence>
<dbReference type="AlphaFoldDB" id="A0A0R1UGH8"/>
<dbReference type="InterPro" id="IPR011994">
    <property type="entry name" value="Cytidylate_kinase_dom"/>
</dbReference>
<dbReference type="HAMAP" id="MF_00238">
    <property type="entry name" value="Cytidyl_kinase_type1"/>
    <property type="match status" value="1"/>
</dbReference>
<dbReference type="GO" id="GO:0036430">
    <property type="term" value="F:CMP kinase activity"/>
    <property type="evidence" value="ECO:0007669"/>
    <property type="project" value="RHEA"/>
</dbReference>
<dbReference type="PANTHER" id="PTHR21299">
    <property type="entry name" value="CYTIDYLATE KINASE/PANTOATE-BETA-ALANINE LIGASE"/>
    <property type="match status" value="1"/>
</dbReference>
<dbReference type="PANTHER" id="PTHR21299:SF2">
    <property type="entry name" value="CYTIDYLATE KINASE"/>
    <property type="match status" value="1"/>
</dbReference>
<protein>
    <recommendedName>
        <fullName evidence="8">Cytidylate kinase</fullName>
        <shortName evidence="8">CK</shortName>
        <ecNumber evidence="8">2.7.4.25</ecNumber>
    </recommendedName>
    <alternativeName>
        <fullName evidence="8">Cytidine monophosphate kinase</fullName>
        <shortName evidence="8">CMP kinase</shortName>
    </alternativeName>
</protein>
<dbReference type="Gene3D" id="3.40.50.300">
    <property type="entry name" value="P-loop containing nucleotide triphosphate hydrolases"/>
    <property type="match status" value="1"/>
</dbReference>
<dbReference type="GO" id="GO:0015949">
    <property type="term" value="P:nucleobase-containing small molecule interconversion"/>
    <property type="evidence" value="ECO:0007669"/>
    <property type="project" value="TreeGrafter"/>
</dbReference>
<organism evidence="10 11">
    <name type="scientific">Limosilactobacillus ingluviei DSM 15946</name>
    <dbReference type="NCBI Taxonomy" id="1423760"/>
    <lineage>
        <taxon>Bacteria</taxon>
        <taxon>Bacillati</taxon>
        <taxon>Bacillota</taxon>
        <taxon>Bacilli</taxon>
        <taxon>Lactobacillales</taxon>
        <taxon>Lactobacillaceae</taxon>
        <taxon>Limosilactobacillus</taxon>
    </lineage>
</organism>
<evidence type="ECO:0000313" key="10">
    <source>
        <dbReference type="EMBL" id="KRL92487.1"/>
    </source>
</evidence>
<proteinExistence type="inferred from homology"/>
<dbReference type="Proteomes" id="UP000050816">
    <property type="component" value="Unassembled WGS sequence"/>
</dbReference>